<dbReference type="EMBL" id="MFUG01000009">
    <property type="protein sequence ID" value="OGI76124.1"/>
    <property type="molecule type" value="Genomic_DNA"/>
</dbReference>
<dbReference type="STRING" id="1801756.A3C67_01620"/>
<gene>
    <name evidence="2" type="ORF">A3C67_01620</name>
</gene>
<dbReference type="Proteomes" id="UP000179275">
    <property type="component" value="Unassembled WGS sequence"/>
</dbReference>
<feature type="region of interest" description="Disordered" evidence="1">
    <location>
        <begin position="1"/>
        <end position="68"/>
    </location>
</feature>
<evidence type="ECO:0000256" key="1">
    <source>
        <dbReference type="SAM" id="MobiDB-lite"/>
    </source>
</evidence>
<name>A0A1F6W2R3_9BACT</name>
<evidence type="ECO:0000313" key="2">
    <source>
        <dbReference type="EMBL" id="OGI76124.1"/>
    </source>
</evidence>
<feature type="compositionally biased region" description="Basic and acidic residues" evidence="1">
    <location>
        <begin position="28"/>
        <end position="38"/>
    </location>
</feature>
<feature type="compositionally biased region" description="Gly residues" evidence="1">
    <location>
        <begin position="59"/>
        <end position="68"/>
    </location>
</feature>
<comment type="caution">
    <text evidence="2">The sequence shown here is derived from an EMBL/GenBank/DDBJ whole genome shotgun (WGS) entry which is preliminary data.</text>
</comment>
<organism evidence="2 3">
    <name type="scientific">Candidatus Nomurabacteria bacterium RIFCSPHIGHO2_02_FULL_42_19</name>
    <dbReference type="NCBI Taxonomy" id="1801756"/>
    <lineage>
        <taxon>Bacteria</taxon>
        <taxon>Candidatus Nomuraibacteriota</taxon>
    </lineage>
</organism>
<proteinExistence type="predicted"/>
<protein>
    <submittedName>
        <fullName evidence="2">Uncharacterized protein</fullName>
    </submittedName>
</protein>
<reference evidence="2 3" key="1">
    <citation type="journal article" date="2016" name="Nat. Commun.">
        <title>Thousands of microbial genomes shed light on interconnected biogeochemical processes in an aquifer system.</title>
        <authorList>
            <person name="Anantharaman K."/>
            <person name="Brown C.T."/>
            <person name="Hug L.A."/>
            <person name="Sharon I."/>
            <person name="Castelle C.J."/>
            <person name="Probst A.J."/>
            <person name="Thomas B.C."/>
            <person name="Singh A."/>
            <person name="Wilkins M.J."/>
            <person name="Karaoz U."/>
            <person name="Brodie E.L."/>
            <person name="Williams K.H."/>
            <person name="Hubbard S.S."/>
            <person name="Banfield J.F."/>
        </authorList>
    </citation>
    <scope>NUCLEOTIDE SEQUENCE [LARGE SCALE GENOMIC DNA]</scope>
</reference>
<evidence type="ECO:0000313" key="3">
    <source>
        <dbReference type="Proteomes" id="UP000179275"/>
    </source>
</evidence>
<sequence length="68" mass="8025">MRENIKNNKEPQPQVLPGVRTRAQIINDIRRKRETGERFDEEESKIYQEQQDEDRGDRAGGLYGQSLH</sequence>
<accession>A0A1F6W2R3</accession>
<dbReference type="AlphaFoldDB" id="A0A1F6W2R3"/>